<proteinExistence type="predicted"/>
<name>A0AAE4YXB6_9HYPH</name>
<protein>
    <submittedName>
        <fullName evidence="3">Uncharacterized protein</fullName>
    </submittedName>
</protein>
<evidence type="ECO:0000256" key="1">
    <source>
        <dbReference type="SAM" id="Coils"/>
    </source>
</evidence>
<dbReference type="EMBL" id="WUFC01000046">
    <property type="protein sequence ID" value="NEI52674.1"/>
    <property type="molecule type" value="Genomic_DNA"/>
</dbReference>
<organism evidence="3 4">
    <name type="scientific">Rhizobium ruizarguesonis</name>
    <dbReference type="NCBI Taxonomy" id="2081791"/>
    <lineage>
        <taxon>Bacteria</taxon>
        <taxon>Pseudomonadati</taxon>
        <taxon>Pseudomonadota</taxon>
        <taxon>Alphaproteobacteria</taxon>
        <taxon>Hyphomicrobiales</taxon>
        <taxon>Rhizobiaceae</taxon>
        <taxon>Rhizobium/Agrobacterium group</taxon>
        <taxon>Rhizobium</taxon>
    </lineage>
</organism>
<accession>A0AAE4YXB6</accession>
<evidence type="ECO:0000313" key="3">
    <source>
        <dbReference type="EMBL" id="NEI52674.1"/>
    </source>
</evidence>
<feature type="coiled-coil region" evidence="1">
    <location>
        <begin position="207"/>
        <end position="234"/>
    </location>
</feature>
<comment type="caution">
    <text evidence="3">The sequence shown here is derived from an EMBL/GenBank/DDBJ whole genome shotgun (WGS) entry which is preliminary data.</text>
</comment>
<keyword evidence="1" id="KW-0175">Coiled coil</keyword>
<evidence type="ECO:0000313" key="4">
    <source>
        <dbReference type="Proteomes" id="UP000661163"/>
    </source>
</evidence>
<feature type="region of interest" description="Disordered" evidence="2">
    <location>
        <begin position="245"/>
        <end position="265"/>
    </location>
</feature>
<sequence length="326" mass="36468">MADPWEKWRLALANPKKIGAGPLAVHDGDPWTGFFRVRRKDGDWEPVAFWKDDFGLWNATRNGEAVAADRIPDLWLWACREPISEEAFDRATAGNGWADEPERAPTIGHNSGDVDPFTALRLEWLGESELVEKFLASPITTKEEADRAAIWAKRLGDISNRADKHHAEEKAPVLIEGRRIDDKWRELREQSKGRSIQLKRHQETWLKEQARLERERVERRVAEAARLRQEAAQAAAAGEADAGAKVAAAQEAERDAEFQRPQAGRTGAKVSLRKFPVGKITDYAVFLDAVKDSGEVKEAAEKACARLAKAKVAVPGMEIIIEERAV</sequence>
<dbReference type="AlphaFoldDB" id="A0AAE4YXB6"/>
<dbReference type="Proteomes" id="UP000661163">
    <property type="component" value="Unassembled WGS sequence"/>
</dbReference>
<reference evidence="3 4" key="1">
    <citation type="submission" date="2019-12" db="EMBL/GenBank/DDBJ databases">
        <title>Rhizobium genotypes associated with high levels of biological nitrogen fixation by grain legumes in a temperate-maritime cropping system.</title>
        <authorList>
            <person name="Maluk M."/>
            <person name="Francesc Ferrando Molina F."/>
            <person name="Lopez Del Egido L."/>
            <person name="Lafos M."/>
            <person name="Langarica-Fuentes A."/>
            <person name="Gebre Yohannes G."/>
            <person name="Young M.W."/>
            <person name="Martin P."/>
            <person name="Gantlett R."/>
            <person name="Kenicer G."/>
            <person name="Hawes C."/>
            <person name="Begg G.S."/>
            <person name="Quilliam R.S."/>
            <person name="Squire G.R."/>
            <person name="Poole P.S."/>
            <person name="Young P.W."/>
            <person name="Iannetta P.M."/>
            <person name="James E.K."/>
        </authorList>
    </citation>
    <scope>NUCLEOTIDE SEQUENCE [LARGE SCALE GENOMIC DNA]</scope>
    <source>
        <strain evidence="3 4">JHI985</strain>
    </source>
</reference>
<gene>
    <name evidence="3" type="ORF">GR217_34210</name>
</gene>
<evidence type="ECO:0000256" key="2">
    <source>
        <dbReference type="SAM" id="MobiDB-lite"/>
    </source>
</evidence>